<dbReference type="EMBL" id="KQ414588">
    <property type="protein sequence ID" value="KOC70462.1"/>
    <property type="molecule type" value="Genomic_DNA"/>
</dbReference>
<dbReference type="STRING" id="597456.A0A0L7RHK3"/>
<keyword evidence="6 9" id="KW-1133">Transmembrane helix</keyword>
<sequence>MNLLTTRFYTIHRYCLHNGINGIIRRCSHMGQQDFNVRPTVNSTRYPDYKIIYNFPYVLHASLLNIMKRNFLLFMGASIPITVILQMLGYITVKTGISFIASGFVVLGPLQLICLFCNNSIGAIYLKDNKNVIISYLNYWGKRVDLSTDVDDIIVGSTVPSTVPLYKMIHMKSCKAKLKLHTKYGKIIEESNYHDIFDNFK</sequence>
<keyword evidence="11" id="KW-1185">Reference proteome</keyword>
<accession>A0A0L7RHK3</accession>
<keyword evidence="4 9" id="KW-0812">Transmembrane</keyword>
<protein>
    <recommendedName>
        <fullName evidence="3">Transmembrane protein 186</fullName>
    </recommendedName>
</protein>
<evidence type="ECO:0000256" key="8">
    <source>
        <dbReference type="ARBA" id="ARBA00023136"/>
    </source>
</evidence>
<feature type="transmembrane region" description="Helical" evidence="9">
    <location>
        <begin position="71"/>
        <end position="91"/>
    </location>
</feature>
<keyword evidence="5" id="KW-0999">Mitochondrion inner membrane</keyword>
<dbReference type="PANTHER" id="PTHR13603">
    <property type="entry name" value="TRANSMEMBRANE PROTEIN 186"/>
    <property type="match status" value="1"/>
</dbReference>
<dbReference type="Proteomes" id="UP000053825">
    <property type="component" value="Unassembled WGS sequence"/>
</dbReference>
<evidence type="ECO:0000313" key="10">
    <source>
        <dbReference type="EMBL" id="KOC70462.1"/>
    </source>
</evidence>
<keyword evidence="7" id="KW-0496">Mitochondrion</keyword>
<dbReference type="AlphaFoldDB" id="A0A0L7RHK3"/>
<reference evidence="10 11" key="1">
    <citation type="submission" date="2015-07" db="EMBL/GenBank/DDBJ databases">
        <title>The genome of Habropoda laboriosa.</title>
        <authorList>
            <person name="Pan H."/>
            <person name="Kapheim K."/>
        </authorList>
    </citation>
    <scope>NUCLEOTIDE SEQUENCE [LARGE SCALE GENOMIC DNA]</scope>
    <source>
        <strain evidence="10">0110345459</strain>
    </source>
</reference>
<evidence type="ECO:0000256" key="1">
    <source>
        <dbReference type="ARBA" id="ARBA00004448"/>
    </source>
</evidence>
<dbReference type="GO" id="GO:0005743">
    <property type="term" value="C:mitochondrial inner membrane"/>
    <property type="evidence" value="ECO:0007669"/>
    <property type="project" value="UniProtKB-SubCell"/>
</dbReference>
<evidence type="ECO:0000256" key="5">
    <source>
        <dbReference type="ARBA" id="ARBA00022792"/>
    </source>
</evidence>
<keyword evidence="8 9" id="KW-0472">Membrane</keyword>
<comment type="similarity">
    <text evidence="2">Belongs to the TMEM186 family.</text>
</comment>
<gene>
    <name evidence="10" type="ORF">WH47_00607</name>
</gene>
<evidence type="ECO:0000256" key="2">
    <source>
        <dbReference type="ARBA" id="ARBA00007020"/>
    </source>
</evidence>
<dbReference type="PANTHER" id="PTHR13603:SF1">
    <property type="entry name" value="TRANSMEMBRANE PROTEIN 186"/>
    <property type="match status" value="1"/>
</dbReference>
<organism evidence="10 11">
    <name type="scientific">Habropoda laboriosa</name>
    <dbReference type="NCBI Taxonomy" id="597456"/>
    <lineage>
        <taxon>Eukaryota</taxon>
        <taxon>Metazoa</taxon>
        <taxon>Ecdysozoa</taxon>
        <taxon>Arthropoda</taxon>
        <taxon>Hexapoda</taxon>
        <taxon>Insecta</taxon>
        <taxon>Pterygota</taxon>
        <taxon>Neoptera</taxon>
        <taxon>Endopterygota</taxon>
        <taxon>Hymenoptera</taxon>
        <taxon>Apocrita</taxon>
        <taxon>Aculeata</taxon>
        <taxon>Apoidea</taxon>
        <taxon>Anthophila</taxon>
        <taxon>Apidae</taxon>
        <taxon>Habropoda</taxon>
    </lineage>
</organism>
<evidence type="ECO:0000256" key="6">
    <source>
        <dbReference type="ARBA" id="ARBA00022989"/>
    </source>
</evidence>
<evidence type="ECO:0000256" key="7">
    <source>
        <dbReference type="ARBA" id="ARBA00023128"/>
    </source>
</evidence>
<dbReference type="OrthoDB" id="6147888at2759"/>
<name>A0A0L7RHK3_9HYME</name>
<comment type="subcellular location">
    <subcellularLocation>
        <location evidence="1">Mitochondrion inner membrane</location>
        <topology evidence="1">Multi-pass membrane protein</topology>
    </subcellularLocation>
</comment>
<evidence type="ECO:0000256" key="3">
    <source>
        <dbReference type="ARBA" id="ARBA00014604"/>
    </source>
</evidence>
<dbReference type="InterPro" id="IPR026571">
    <property type="entry name" value="Tmem186"/>
</dbReference>
<evidence type="ECO:0000256" key="4">
    <source>
        <dbReference type="ARBA" id="ARBA00022692"/>
    </source>
</evidence>
<evidence type="ECO:0000256" key="9">
    <source>
        <dbReference type="SAM" id="Phobius"/>
    </source>
</evidence>
<feature type="transmembrane region" description="Helical" evidence="9">
    <location>
        <begin position="97"/>
        <end position="117"/>
    </location>
</feature>
<evidence type="ECO:0000313" key="11">
    <source>
        <dbReference type="Proteomes" id="UP000053825"/>
    </source>
</evidence>
<proteinExistence type="inferred from homology"/>